<evidence type="ECO:0000259" key="14">
    <source>
        <dbReference type="Pfam" id="PF25398"/>
    </source>
</evidence>
<dbReference type="RefSeq" id="XP_025394631.1">
    <property type="nucleotide sequence ID" value="XM_025541945.1"/>
</dbReference>
<keyword evidence="9 12" id="KW-0472">Membrane</keyword>
<keyword evidence="8 10" id="KW-0175">Coiled coil</keyword>
<comment type="similarity">
    <text evidence="2">Belongs to the CASP family.</text>
</comment>
<reference evidence="15 16" key="1">
    <citation type="submission" date="2016-12" db="EMBL/GenBank/DDBJ databases">
        <title>The genomes of Aspergillus section Nigri reveals drivers in fungal speciation.</title>
        <authorList>
            <consortium name="DOE Joint Genome Institute"/>
            <person name="Vesth T.C."/>
            <person name="Nybo J."/>
            <person name="Theobald S."/>
            <person name="Brandl J."/>
            <person name="Frisvad J.C."/>
            <person name="Nielsen K.F."/>
            <person name="Lyhne E.K."/>
            <person name="Kogle M.E."/>
            <person name="Kuo A."/>
            <person name="Riley R."/>
            <person name="Clum A."/>
            <person name="Nolan M."/>
            <person name="Lipzen A."/>
            <person name="Salamov A."/>
            <person name="Henrissat B."/>
            <person name="Wiebenga A."/>
            <person name="De Vries R.P."/>
            <person name="Grigoriev I.V."/>
            <person name="Mortensen U.H."/>
            <person name="Andersen M.R."/>
            <person name="Baker S.E."/>
        </authorList>
    </citation>
    <scope>NUCLEOTIDE SEQUENCE [LARGE SCALE GENOMIC DNA]</scope>
    <source>
        <strain evidence="15 16">CBS 117.55</strain>
    </source>
</reference>
<feature type="region of interest" description="Disordered" evidence="11">
    <location>
        <begin position="385"/>
        <end position="410"/>
    </location>
</feature>
<evidence type="ECO:0000256" key="4">
    <source>
        <dbReference type="ARBA" id="ARBA00022448"/>
    </source>
</evidence>
<dbReference type="PANTHER" id="PTHR14043:SF2">
    <property type="entry name" value="HOMEOBOX PROTEIN CUT"/>
    <property type="match status" value="1"/>
</dbReference>
<evidence type="ECO:0000256" key="9">
    <source>
        <dbReference type="ARBA" id="ARBA00023136"/>
    </source>
</evidence>
<accession>A0A317UZ19</accession>
<feature type="coiled-coil region" evidence="10">
    <location>
        <begin position="271"/>
        <end position="298"/>
    </location>
</feature>
<evidence type="ECO:0000256" key="1">
    <source>
        <dbReference type="ARBA" id="ARBA00004409"/>
    </source>
</evidence>
<feature type="coiled-coil region" evidence="10">
    <location>
        <begin position="543"/>
        <end position="591"/>
    </location>
</feature>
<dbReference type="Pfam" id="PF25398">
    <property type="entry name" value="CUX1_N"/>
    <property type="match status" value="1"/>
</dbReference>
<evidence type="ECO:0000313" key="16">
    <source>
        <dbReference type="Proteomes" id="UP000247233"/>
    </source>
</evidence>
<evidence type="ECO:0000256" key="5">
    <source>
        <dbReference type="ARBA" id="ARBA00022692"/>
    </source>
</evidence>
<feature type="region of interest" description="Disordered" evidence="11">
    <location>
        <begin position="8"/>
        <end position="29"/>
    </location>
</feature>
<gene>
    <name evidence="15" type="ORF">BO70DRAFT_356702</name>
</gene>
<evidence type="ECO:0000259" key="13">
    <source>
        <dbReference type="Pfam" id="PF08172"/>
    </source>
</evidence>
<feature type="compositionally biased region" description="Polar residues" evidence="11">
    <location>
        <begin position="614"/>
        <end position="628"/>
    </location>
</feature>
<keyword evidence="6 12" id="KW-1133">Transmembrane helix</keyword>
<feature type="region of interest" description="Disordered" evidence="11">
    <location>
        <begin position="730"/>
        <end position="756"/>
    </location>
</feature>
<evidence type="ECO:0000256" key="8">
    <source>
        <dbReference type="ARBA" id="ARBA00023054"/>
    </source>
</evidence>
<keyword evidence="4" id="KW-0813">Transport</keyword>
<evidence type="ECO:0000256" key="7">
    <source>
        <dbReference type="ARBA" id="ARBA00023034"/>
    </source>
</evidence>
<name>A0A317UZ19_9EURO</name>
<dbReference type="GO" id="GO:0000139">
    <property type="term" value="C:Golgi membrane"/>
    <property type="evidence" value="ECO:0007669"/>
    <property type="project" value="UniProtKB-SubCell"/>
</dbReference>
<dbReference type="STRING" id="1448321.A0A317UZ19"/>
<protein>
    <recommendedName>
        <fullName evidence="3">Protein CASP</fullName>
    </recommendedName>
</protein>
<comment type="caution">
    <text evidence="15">The sequence shown here is derived from an EMBL/GenBank/DDBJ whole genome shotgun (WGS) entry which is preliminary data.</text>
</comment>
<dbReference type="GO" id="GO:0006891">
    <property type="term" value="P:intra-Golgi vesicle-mediated transport"/>
    <property type="evidence" value="ECO:0007669"/>
    <property type="project" value="InterPro"/>
</dbReference>
<organism evidence="15 16">
    <name type="scientific">Aspergillus heteromorphus CBS 117.55</name>
    <dbReference type="NCBI Taxonomy" id="1448321"/>
    <lineage>
        <taxon>Eukaryota</taxon>
        <taxon>Fungi</taxon>
        <taxon>Dikarya</taxon>
        <taxon>Ascomycota</taxon>
        <taxon>Pezizomycotina</taxon>
        <taxon>Eurotiomycetes</taxon>
        <taxon>Eurotiomycetidae</taxon>
        <taxon>Eurotiales</taxon>
        <taxon>Aspergillaceae</taxon>
        <taxon>Aspergillus</taxon>
        <taxon>Aspergillus subgen. Circumdati</taxon>
    </lineage>
</organism>
<evidence type="ECO:0000256" key="2">
    <source>
        <dbReference type="ARBA" id="ARBA00006415"/>
    </source>
</evidence>
<proteinExistence type="inferred from homology"/>
<keyword evidence="5 12" id="KW-0812">Transmembrane</keyword>
<evidence type="ECO:0000256" key="10">
    <source>
        <dbReference type="SAM" id="Coils"/>
    </source>
</evidence>
<evidence type="ECO:0000256" key="12">
    <source>
        <dbReference type="SAM" id="Phobius"/>
    </source>
</evidence>
<keyword evidence="7" id="KW-0333">Golgi apparatus</keyword>
<evidence type="ECO:0000256" key="3">
    <source>
        <dbReference type="ARBA" id="ARBA00018691"/>
    </source>
</evidence>
<sequence>MDAFAITEGIIPENSQEGPNAEKATAGKLPEGANKFQRAIAAWRGIDLASTVAKLDSTASDIVAQQRDALVQRKDLAQKTKDFRKLDDASKLTEFKGLLKAYQGFIDLLTNQGKASSSAFLQLYSSLSEAPDPYPLLEASVDSLVHSEETVPKLTSERDRLQGSVDRLTSQLDDTEKRLQEERTTRKKLEENQDAKIKEVEESWSTVLSEKTNNWTAKEKSLEEKVENQERLVKELKASYEVSQRLGQENEGGDGSHGASAAELELVSAELEKTGLRLAEVEARNEQLTLELAQSVSHSQGHAASVEDDPSYLRLQSENSSLLRKLDASRFDRESERHTWESKYSQAERQLTSITAEKEELRSKLDKVADYEDIRRELEMIKSIEFSPGDDDDAGDLTDPAGSPNGAAGKTRNSLEQLLLARNKKLTDELTILRVSHRDLQGQLEVLRDELSTTKDELEKSQKLSTTLENDLLRVQEEAANTFPSSAMSVAGTYTTKHPHSSRRGAVSPTSSIISGFDQSAASANTMESIRAGEAVGGGSGLLPMIQAQRDRFKKKNSELEEELSKMYSTVKSLRQEVASLQKDNLSLYEKTRYVSTYNRGPGGSSSASAYANKPSSSTIHTSADTPSGLSLDRYQSAYEAQISPFAAFRGRESTRAYKRMSLPERIVFSLTRIILANRTSRNLFAGYCFAMHILVFAMLYMMSTMEIEKHSSASLGAAAAAVMAGGGGGGAGSGGYSSQQLHGDDWQQEGFNHAG</sequence>
<comment type="subcellular location">
    <subcellularLocation>
        <location evidence="1">Golgi apparatus membrane</location>
        <topology evidence="1">Single-pass type IV membrane protein</topology>
    </subcellularLocation>
</comment>
<feature type="region of interest" description="Disordered" evidence="11">
    <location>
        <begin position="600"/>
        <end position="628"/>
    </location>
</feature>
<feature type="compositionally biased region" description="Basic and acidic residues" evidence="11">
    <location>
        <begin position="150"/>
        <end position="161"/>
    </location>
</feature>
<feature type="coiled-coil region" evidence="10">
    <location>
        <begin position="437"/>
        <end position="478"/>
    </location>
</feature>
<dbReference type="InterPro" id="IPR012955">
    <property type="entry name" value="CASP_C"/>
</dbReference>
<dbReference type="EMBL" id="MSFL01000049">
    <property type="protein sequence ID" value="PWY65742.1"/>
    <property type="molecule type" value="Genomic_DNA"/>
</dbReference>
<evidence type="ECO:0000256" key="11">
    <source>
        <dbReference type="SAM" id="MobiDB-lite"/>
    </source>
</evidence>
<feature type="compositionally biased region" description="Basic and acidic residues" evidence="11">
    <location>
        <begin position="174"/>
        <end position="191"/>
    </location>
</feature>
<dbReference type="AlphaFoldDB" id="A0A317UZ19"/>
<dbReference type="OrthoDB" id="10257567at2759"/>
<dbReference type="PANTHER" id="PTHR14043">
    <property type="entry name" value="CCAAT DISPLACEMENT PROTEIN-RELATED"/>
    <property type="match status" value="1"/>
</dbReference>
<dbReference type="InterPro" id="IPR057476">
    <property type="entry name" value="Cux_N"/>
</dbReference>
<evidence type="ECO:0000256" key="6">
    <source>
        <dbReference type="ARBA" id="ARBA00022989"/>
    </source>
</evidence>
<feature type="transmembrane region" description="Helical" evidence="12">
    <location>
        <begin position="685"/>
        <end position="703"/>
    </location>
</feature>
<feature type="domain" description="Cux N-terminal" evidence="14">
    <location>
        <begin position="33"/>
        <end position="144"/>
    </location>
</feature>
<feature type="domain" description="CASP C-terminal" evidence="13">
    <location>
        <begin position="447"/>
        <end position="706"/>
    </location>
</feature>
<evidence type="ECO:0000313" key="15">
    <source>
        <dbReference type="EMBL" id="PWY65742.1"/>
    </source>
</evidence>
<keyword evidence="16" id="KW-1185">Reference proteome</keyword>
<dbReference type="GeneID" id="37064182"/>
<dbReference type="Proteomes" id="UP000247233">
    <property type="component" value="Unassembled WGS sequence"/>
</dbReference>
<feature type="region of interest" description="Disordered" evidence="11">
    <location>
        <begin position="150"/>
        <end position="191"/>
    </location>
</feature>
<dbReference type="VEuPathDB" id="FungiDB:BO70DRAFT_356702"/>
<dbReference type="Pfam" id="PF08172">
    <property type="entry name" value="CASP_C"/>
    <property type="match status" value="1"/>
</dbReference>